<dbReference type="InParanoid" id="D8LCP1"/>
<dbReference type="InterPro" id="IPR005952">
    <property type="entry name" value="Phosphogly_mut1"/>
</dbReference>
<dbReference type="eggNOG" id="KOG0235">
    <property type="taxonomic scope" value="Eukaryota"/>
</dbReference>
<dbReference type="Pfam" id="PF00300">
    <property type="entry name" value="His_Phos_1"/>
    <property type="match status" value="1"/>
</dbReference>
<dbReference type="EC" id="5.4.2.11" evidence="2"/>
<dbReference type="SMART" id="SM00855">
    <property type="entry name" value="PGAM"/>
    <property type="match status" value="1"/>
</dbReference>
<feature type="binding site" evidence="5">
    <location>
        <position position="50"/>
    </location>
    <ligand>
        <name>substrate</name>
    </ligand>
</feature>
<protein>
    <recommendedName>
        <fullName evidence="2">phosphoglycerate mutase (2,3-diphosphoglycerate-dependent)</fullName>
        <ecNumber evidence="2">5.4.2.11</ecNumber>
    </recommendedName>
</protein>
<dbReference type="GO" id="GO:0006096">
    <property type="term" value="P:glycolytic process"/>
    <property type="evidence" value="ECO:0007669"/>
    <property type="project" value="UniProtKB-KW"/>
</dbReference>
<dbReference type="EMBL" id="FN647789">
    <property type="protein sequence ID" value="CBN79554.1"/>
    <property type="molecule type" value="Genomic_DNA"/>
</dbReference>
<dbReference type="OrthoDB" id="354304at2759"/>
<organism evidence="7 8">
    <name type="scientific">Ectocarpus siliculosus</name>
    <name type="common">Brown alga</name>
    <name type="synonym">Conferva siliculosa</name>
    <dbReference type="NCBI Taxonomy" id="2880"/>
    <lineage>
        <taxon>Eukaryota</taxon>
        <taxon>Sar</taxon>
        <taxon>Stramenopiles</taxon>
        <taxon>Ochrophyta</taxon>
        <taxon>PX clade</taxon>
        <taxon>Phaeophyceae</taxon>
        <taxon>Ectocarpales</taxon>
        <taxon>Ectocarpaceae</taxon>
        <taxon>Ectocarpus</taxon>
    </lineage>
</organism>
<evidence type="ECO:0000256" key="4">
    <source>
        <dbReference type="ARBA" id="ARBA00023235"/>
    </source>
</evidence>
<reference evidence="7 8" key="1">
    <citation type="journal article" date="2010" name="Nature">
        <title>The Ectocarpus genome and the independent evolution of multicellularity in brown algae.</title>
        <authorList>
            <person name="Cock J.M."/>
            <person name="Sterck L."/>
            <person name="Rouze P."/>
            <person name="Scornet D."/>
            <person name="Allen A.E."/>
            <person name="Amoutzias G."/>
            <person name="Anthouard V."/>
            <person name="Artiguenave F."/>
            <person name="Aury J.M."/>
            <person name="Badger J.H."/>
            <person name="Beszteri B."/>
            <person name="Billiau K."/>
            <person name="Bonnet E."/>
            <person name="Bothwell J.H."/>
            <person name="Bowler C."/>
            <person name="Boyen C."/>
            <person name="Brownlee C."/>
            <person name="Carrano C.J."/>
            <person name="Charrier B."/>
            <person name="Cho G.Y."/>
            <person name="Coelho S.M."/>
            <person name="Collen J."/>
            <person name="Corre E."/>
            <person name="Da Silva C."/>
            <person name="Delage L."/>
            <person name="Delaroque N."/>
            <person name="Dittami S.M."/>
            <person name="Doulbeau S."/>
            <person name="Elias M."/>
            <person name="Farnham G."/>
            <person name="Gachon C.M."/>
            <person name="Gschloessl B."/>
            <person name="Heesch S."/>
            <person name="Jabbari K."/>
            <person name="Jubin C."/>
            <person name="Kawai H."/>
            <person name="Kimura K."/>
            <person name="Kloareg B."/>
            <person name="Kupper F.C."/>
            <person name="Lang D."/>
            <person name="Le Bail A."/>
            <person name="Leblanc C."/>
            <person name="Lerouge P."/>
            <person name="Lohr M."/>
            <person name="Lopez P.J."/>
            <person name="Martens C."/>
            <person name="Maumus F."/>
            <person name="Michel G."/>
            <person name="Miranda-Saavedra D."/>
            <person name="Morales J."/>
            <person name="Moreau H."/>
            <person name="Motomura T."/>
            <person name="Nagasato C."/>
            <person name="Napoli C.A."/>
            <person name="Nelson D.R."/>
            <person name="Nyvall-Collen P."/>
            <person name="Peters A.F."/>
            <person name="Pommier C."/>
            <person name="Potin P."/>
            <person name="Poulain J."/>
            <person name="Quesneville H."/>
            <person name="Read B."/>
            <person name="Rensing S.A."/>
            <person name="Ritter A."/>
            <person name="Rousvoal S."/>
            <person name="Samanta M."/>
            <person name="Samson G."/>
            <person name="Schroeder D.C."/>
            <person name="Segurens B."/>
            <person name="Strittmatter M."/>
            <person name="Tonon T."/>
            <person name="Tregear J.W."/>
            <person name="Valentin K."/>
            <person name="von Dassow P."/>
            <person name="Yamagishi T."/>
            <person name="Van de Peer Y."/>
            <person name="Wincker P."/>
        </authorList>
    </citation>
    <scope>NUCLEOTIDE SEQUENCE [LARGE SCALE GENOMIC DNA]</scope>
    <source>
        <strain evidence="8">Ec32 / CCAP1310/4</strain>
    </source>
</reference>
<evidence type="ECO:0000256" key="6">
    <source>
        <dbReference type="PIRSR" id="PIRSR613078-3"/>
    </source>
</evidence>
<evidence type="ECO:0000313" key="7">
    <source>
        <dbReference type="EMBL" id="CBN79554.1"/>
    </source>
</evidence>
<dbReference type="Proteomes" id="UP000002630">
    <property type="component" value="Linkage Group LG09"/>
</dbReference>
<keyword evidence="4" id="KW-0413">Isomerase</keyword>
<dbReference type="Gene3D" id="3.40.50.1240">
    <property type="entry name" value="Phosphoglycerate mutase-like"/>
    <property type="match status" value="1"/>
</dbReference>
<keyword evidence="8" id="KW-1185">Reference proteome</keyword>
<accession>D8LCP1</accession>
<dbReference type="EMBL" id="FN649734">
    <property type="protein sequence ID" value="CBN79554.1"/>
    <property type="molecule type" value="Genomic_DNA"/>
</dbReference>
<evidence type="ECO:0000256" key="5">
    <source>
        <dbReference type="PIRSR" id="PIRSR613078-2"/>
    </source>
</evidence>
<proteinExistence type="inferred from homology"/>
<dbReference type="GO" id="GO:0004619">
    <property type="term" value="F:phosphoglycerate mutase activity"/>
    <property type="evidence" value="ECO:0007669"/>
    <property type="project" value="UniProtKB-EC"/>
</dbReference>
<dbReference type="NCBIfam" id="TIGR01258">
    <property type="entry name" value="pgm_1"/>
    <property type="match status" value="1"/>
</dbReference>
<feature type="site" description="Transition state stabilizer" evidence="6">
    <location>
        <position position="170"/>
    </location>
</feature>
<dbReference type="InterPro" id="IPR029033">
    <property type="entry name" value="His_PPase_superfam"/>
</dbReference>
<name>D8LCP1_ECTSI</name>
<dbReference type="CDD" id="cd07067">
    <property type="entry name" value="HP_PGM_like"/>
    <property type="match status" value="1"/>
</dbReference>
<feature type="binding site" evidence="5">
    <location>
        <begin position="103"/>
        <end position="104"/>
    </location>
    <ligand>
        <name>substrate</name>
    </ligand>
</feature>
<feature type="binding site" evidence="5">
    <location>
        <begin position="77"/>
        <end position="80"/>
    </location>
    <ligand>
        <name>substrate</name>
    </ligand>
</feature>
<dbReference type="PANTHER" id="PTHR11931">
    <property type="entry name" value="PHOSPHOGLYCERATE MUTASE"/>
    <property type="match status" value="1"/>
</dbReference>
<feature type="binding site" evidence="5">
    <location>
        <position position="88"/>
    </location>
    <ligand>
        <name>substrate</name>
    </ligand>
</feature>
<evidence type="ECO:0000313" key="8">
    <source>
        <dbReference type="Proteomes" id="UP000002630"/>
    </source>
</evidence>
<evidence type="ECO:0000256" key="3">
    <source>
        <dbReference type="ARBA" id="ARBA00023152"/>
    </source>
</evidence>
<dbReference type="AlphaFoldDB" id="D8LCP1"/>
<evidence type="ECO:0000256" key="1">
    <source>
        <dbReference type="ARBA" id="ARBA00006717"/>
    </source>
</evidence>
<evidence type="ECO:0000256" key="2">
    <source>
        <dbReference type="ARBA" id="ARBA00012028"/>
    </source>
</evidence>
<feature type="binding site" evidence="5">
    <location>
        <begin position="11"/>
        <end position="12"/>
    </location>
    <ligand>
        <name>substrate</name>
    </ligand>
</feature>
<dbReference type="InterPro" id="IPR013078">
    <property type="entry name" value="His_Pase_superF_clade-1"/>
</dbReference>
<comment type="similarity">
    <text evidence="1">Belongs to the phosphoglycerate mutase family. BPG-dependent PGAM subfamily.</text>
</comment>
<keyword evidence="3" id="KW-0324">Glycolysis</keyword>
<dbReference type="SUPFAM" id="SSF53254">
    <property type="entry name" value="Phosphoglycerate mutase-like"/>
    <property type="match status" value="1"/>
</dbReference>
<gene>
    <name evidence="7" type="ORF">Esi_0011_0114</name>
</gene>
<sequence>MSTFNKLNIFTGWWDVPLTDQGRQEALEAGKLLAAAGFRFDVAHASVLKRAGSSLHHLLDGCDQPYIPVKTSWRLNERHYGALQGRNKAVLEEDMGDIVVEWRRAYGIRPPPMTETHPHWPLISLDDRYRGVKVPESESLRDTAKRVMEYWESDIVPDVRAGKRVVVVAHANTLRSLVKNNNLVRQSWVTAVACGLDRRGHAGLTISVPKLTKKTLDDIDEAAIRNVNIPTGVPFVYDFDTDLRPTGEPDKNGVRGRFVGGCAIQE</sequence>
<dbReference type="OMA" id="TGWHDVP"/>
<dbReference type="STRING" id="2880.D8LCP1"/>